<evidence type="ECO:0000313" key="2">
    <source>
        <dbReference type="Proteomes" id="UP000054843"/>
    </source>
</evidence>
<dbReference type="Proteomes" id="UP000054843">
    <property type="component" value="Unassembled WGS sequence"/>
</dbReference>
<organism evidence="1 2">
    <name type="scientific">Trichinella papuae</name>
    <dbReference type="NCBI Taxonomy" id="268474"/>
    <lineage>
        <taxon>Eukaryota</taxon>
        <taxon>Metazoa</taxon>
        <taxon>Ecdysozoa</taxon>
        <taxon>Nematoda</taxon>
        <taxon>Enoplea</taxon>
        <taxon>Dorylaimia</taxon>
        <taxon>Trichinellida</taxon>
        <taxon>Trichinellidae</taxon>
        <taxon>Trichinella</taxon>
    </lineage>
</organism>
<protein>
    <submittedName>
        <fullName evidence="1">Uncharacterized protein</fullName>
    </submittedName>
</protein>
<comment type="caution">
    <text evidence="1">The sequence shown here is derived from an EMBL/GenBank/DDBJ whole genome shotgun (WGS) entry which is preliminary data.</text>
</comment>
<gene>
    <name evidence="1" type="ORF">T10_9010</name>
</gene>
<reference evidence="1 2" key="1">
    <citation type="submission" date="2015-01" db="EMBL/GenBank/DDBJ databases">
        <title>Evolution of Trichinella species and genotypes.</title>
        <authorList>
            <person name="Korhonen P.K."/>
            <person name="Edoardo P."/>
            <person name="Giuseppe L.R."/>
            <person name="Gasser R.B."/>
        </authorList>
    </citation>
    <scope>NUCLEOTIDE SEQUENCE [LARGE SCALE GENOMIC DNA]</scope>
    <source>
        <strain evidence="1">ISS1980</strain>
    </source>
</reference>
<dbReference type="EMBL" id="JYDO01000273">
    <property type="protein sequence ID" value="KRZ66011.1"/>
    <property type="molecule type" value="Genomic_DNA"/>
</dbReference>
<sequence length="215" mass="25163">MEKKGRNMLLEDRRKRENDREDFLEENTLITEKKRTLLVGGKRHGRDKMKWTWLCENTVKLHKDGEGFTWENDSGLDLIGTEFLGMYGSGPDKRWLKENGTGLEKKGRSMLLENSGKLEKEGEDFWVENNWIPEKNRTLLVRGKRQGWDKMEETSLCENTVKLYKDGGEFFWENDSGPDLNGTEFLGKYTSGPDKKWQSWLWENSTKLVKVASFL</sequence>
<evidence type="ECO:0000313" key="1">
    <source>
        <dbReference type="EMBL" id="KRZ66011.1"/>
    </source>
</evidence>
<keyword evidence="2" id="KW-1185">Reference proteome</keyword>
<name>A0A0V1M2G2_9BILA</name>
<proteinExistence type="predicted"/>
<accession>A0A0V1M2G2</accession>
<dbReference type="AlphaFoldDB" id="A0A0V1M2G2"/>